<gene>
    <name evidence="1" type="ORF">DHEL01_v210230</name>
</gene>
<reference evidence="1" key="1">
    <citation type="submission" date="2017-09" db="EMBL/GenBank/DDBJ databases">
        <title>Polyketide synthases of a Diaporthe helianthi virulent isolate.</title>
        <authorList>
            <person name="Baroncelli R."/>
        </authorList>
    </citation>
    <scope>NUCLEOTIDE SEQUENCE [LARGE SCALE GENOMIC DNA]</scope>
    <source>
        <strain evidence="1">7/96</strain>
    </source>
</reference>
<keyword evidence="2" id="KW-1185">Reference proteome</keyword>
<dbReference type="EMBL" id="MAVT02001288">
    <property type="protein sequence ID" value="POS71375.1"/>
    <property type="molecule type" value="Genomic_DNA"/>
</dbReference>
<organism evidence="1 2">
    <name type="scientific">Diaporthe helianthi</name>
    <dbReference type="NCBI Taxonomy" id="158607"/>
    <lineage>
        <taxon>Eukaryota</taxon>
        <taxon>Fungi</taxon>
        <taxon>Dikarya</taxon>
        <taxon>Ascomycota</taxon>
        <taxon>Pezizomycotina</taxon>
        <taxon>Sordariomycetes</taxon>
        <taxon>Sordariomycetidae</taxon>
        <taxon>Diaporthales</taxon>
        <taxon>Diaporthaceae</taxon>
        <taxon>Diaporthe</taxon>
    </lineage>
</organism>
<evidence type="ECO:0000313" key="1">
    <source>
        <dbReference type="EMBL" id="POS71375.1"/>
    </source>
</evidence>
<evidence type="ECO:0000313" key="2">
    <source>
        <dbReference type="Proteomes" id="UP000094444"/>
    </source>
</evidence>
<protein>
    <submittedName>
        <fullName evidence="1">Uncharacterized protein</fullName>
    </submittedName>
</protein>
<dbReference type="InParanoid" id="A0A2P5HMA9"/>
<accession>A0A2P5HMA9</accession>
<proteinExistence type="predicted"/>
<dbReference type="Proteomes" id="UP000094444">
    <property type="component" value="Unassembled WGS sequence"/>
</dbReference>
<sequence>MTNPPRLKGTGLDCNCRESAQRRGAKRMCVRCAREAVTANKADPTSANGPKWWWLSTKARRQVCLVRGPTLDKEWSGGTRPPRRSGQAIKEKRTAQTLMCLDAPLGPALRRIVSLTCIVLGFTLCGDEEDEVGLAGEQKRGIRQRDYTTTEE</sequence>
<comment type="caution">
    <text evidence="1">The sequence shown here is derived from an EMBL/GenBank/DDBJ whole genome shotgun (WGS) entry which is preliminary data.</text>
</comment>
<dbReference type="AlphaFoldDB" id="A0A2P5HMA9"/>
<name>A0A2P5HMA9_DIAHE</name>